<comment type="caution">
    <text evidence="1">The sequence shown here is derived from an EMBL/GenBank/DDBJ whole genome shotgun (WGS) entry which is preliminary data.</text>
</comment>
<organism evidence="1 2">
    <name type="scientific">Nitrococcus mobilis Nb-231</name>
    <dbReference type="NCBI Taxonomy" id="314278"/>
    <lineage>
        <taxon>Bacteria</taxon>
        <taxon>Pseudomonadati</taxon>
        <taxon>Pseudomonadota</taxon>
        <taxon>Gammaproteobacteria</taxon>
        <taxon>Chromatiales</taxon>
        <taxon>Ectothiorhodospiraceae</taxon>
        <taxon>Nitrococcus</taxon>
    </lineage>
</organism>
<dbReference type="Proteomes" id="UP000003374">
    <property type="component" value="Unassembled WGS sequence"/>
</dbReference>
<proteinExistence type="predicted"/>
<dbReference type="EMBL" id="AAOF01000001">
    <property type="protein sequence ID" value="EAR23084.1"/>
    <property type="molecule type" value="Genomic_DNA"/>
</dbReference>
<sequence length="34" mass="4044">MDDPRAACFHARFTLDAVVHWIYRHDASPRLPYD</sequence>
<reference evidence="1 2" key="1">
    <citation type="submission" date="2006-02" db="EMBL/GenBank/DDBJ databases">
        <authorList>
            <person name="Waterbury J."/>
            <person name="Ferriera S."/>
            <person name="Johnson J."/>
            <person name="Kravitz S."/>
            <person name="Halpern A."/>
            <person name="Remington K."/>
            <person name="Beeson K."/>
            <person name="Tran B."/>
            <person name="Rogers Y.-H."/>
            <person name="Friedman R."/>
            <person name="Venter J.C."/>
        </authorList>
    </citation>
    <scope>NUCLEOTIDE SEQUENCE [LARGE SCALE GENOMIC DNA]</scope>
    <source>
        <strain evidence="1 2">Nb-231</strain>
    </source>
</reference>
<dbReference type="HOGENOM" id="CLU_3374831_0_0_6"/>
<protein>
    <submittedName>
        <fullName evidence="1">Uncharacterized protein</fullName>
    </submittedName>
</protein>
<accession>A4BL96</accession>
<evidence type="ECO:0000313" key="2">
    <source>
        <dbReference type="Proteomes" id="UP000003374"/>
    </source>
</evidence>
<gene>
    <name evidence="1" type="ORF">NB231_14728</name>
</gene>
<dbReference type="AlphaFoldDB" id="A4BL96"/>
<evidence type="ECO:0000313" key="1">
    <source>
        <dbReference type="EMBL" id="EAR23084.1"/>
    </source>
</evidence>
<keyword evidence="2" id="KW-1185">Reference proteome</keyword>
<name>A4BL96_9GAMM</name>